<gene>
    <name evidence="2" type="ORF">EZS28_020294</name>
</gene>
<feature type="region of interest" description="Disordered" evidence="1">
    <location>
        <begin position="354"/>
        <end position="413"/>
    </location>
</feature>
<sequence>MSEKEQQSSVHRKNKAHWRTTKTKKALLVLEFMPKPEIGDFLADQGFVPLTFDKGDHHFIEKLDAFKIYMICQQMAFEDLTQRFPAMNNTFSKTETQLKMTYAQVANSFNEQLRFYMEHGPNAWLIANSKIARLAALLHLPSAPPSSTASSIDDSDQDLQTQQKKKSKRIEKSLSESSSSTCSSRSSIHHRTHSRMRKRRRHRVSASNSSRSIRSRSSIRDRHHNRHHHHYHRHRYGEFRKEMAKIVGVHRPSYFEPKKIQPRDYWKRSAEQNRWRFENLWLTSELAEMQPNEVSHAYADYTRAVSLAESTLIAEIHHIVPDLPPSRYLIDAYFMYLTAVARRRSIRFTHSTQGWSRNQASGGQRSALIHGHSTHDNAPYYGRCNNYRERGYRQPNDNQRAQNRERRVEQNPQ</sequence>
<evidence type="ECO:0000313" key="3">
    <source>
        <dbReference type="Proteomes" id="UP000324800"/>
    </source>
</evidence>
<accession>A0A5J4VPE0</accession>
<name>A0A5J4VPE0_9EUKA</name>
<proteinExistence type="predicted"/>
<feature type="compositionally biased region" description="Low complexity" evidence="1">
    <location>
        <begin position="175"/>
        <end position="186"/>
    </location>
</feature>
<evidence type="ECO:0000256" key="1">
    <source>
        <dbReference type="SAM" id="MobiDB-lite"/>
    </source>
</evidence>
<feature type="compositionally biased region" description="Basic and acidic residues" evidence="1">
    <location>
        <begin position="402"/>
        <end position="413"/>
    </location>
</feature>
<feature type="compositionally biased region" description="Low complexity" evidence="1">
    <location>
        <begin position="205"/>
        <end position="216"/>
    </location>
</feature>
<dbReference type="Proteomes" id="UP000324800">
    <property type="component" value="Unassembled WGS sequence"/>
</dbReference>
<dbReference type="AlphaFoldDB" id="A0A5J4VPE0"/>
<feature type="compositionally biased region" description="Basic residues" evidence="1">
    <location>
        <begin position="187"/>
        <end position="204"/>
    </location>
</feature>
<dbReference type="EMBL" id="SNRW01005879">
    <property type="protein sequence ID" value="KAA6384179.1"/>
    <property type="molecule type" value="Genomic_DNA"/>
</dbReference>
<organism evidence="2 3">
    <name type="scientific">Streblomastix strix</name>
    <dbReference type="NCBI Taxonomy" id="222440"/>
    <lineage>
        <taxon>Eukaryota</taxon>
        <taxon>Metamonada</taxon>
        <taxon>Preaxostyla</taxon>
        <taxon>Oxymonadida</taxon>
        <taxon>Streblomastigidae</taxon>
        <taxon>Streblomastix</taxon>
    </lineage>
</organism>
<reference evidence="2 3" key="1">
    <citation type="submission" date="2019-03" db="EMBL/GenBank/DDBJ databases">
        <title>Single cell metagenomics reveals metabolic interactions within the superorganism composed of flagellate Streblomastix strix and complex community of Bacteroidetes bacteria on its surface.</title>
        <authorList>
            <person name="Treitli S.C."/>
            <person name="Kolisko M."/>
            <person name="Husnik F."/>
            <person name="Keeling P."/>
            <person name="Hampl V."/>
        </authorList>
    </citation>
    <scope>NUCLEOTIDE SEQUENCE [LARGE SCALE GENOMIC DNA]</scope>
    <source>
        <strain evidence="2">ST1C</strain>
    </source>
</reference>
<protein>
    <submittedName>
        <fullName evidence="2">Uncharacterized protein</fullName>
    </submittedName>
</protein>
<feature type="region of interest" description="Disordered" evidence="1">
    <location>
        <begin position="145"/>
        <end position="236"/>
    </location>
</feature>
<feature type="compositionally biased region" description="Polar residues" evidence="1">
    <location>
        <begin position="354"/>
        <end position="364"/>
    </location>
</feature>
<comment type="caution">
    <text evidence="2">The sequence shown here is derived from an EMBL/GenBank/DDBJ whole genome shotgun (WGS) entry which is preliminary data.</text>
</comment>
<feature type="compositionally biased region" description="Basic residues" evidence="1">
    <location>
        <begin position="221"/>
        <end position="235"/>
    </location>
</feature>
<evidence type="ECO:0000313" key="2">
    <source>
        <dbReference type="EMBL" id="KAA6384179.1"/>
    </source>
</evidence>